<dbReference type="InterPro" id="IPR003593">
    <property type="entry name" value="AAA+_ATPase"/>
</dbReference>
<dbReference type="EMBL" id="WIGN01000021">
    <property type="protein sequence ID" value="KAF6817449.1"/>
    <property type="molecule type" value="Genomic_DNA"/>
</dbReference>
<dbReference type="Pfam" id="PF00004">
    <property type="entry name" value="AAA"/>
    <property type="match status" value="1"/>
</dbReference>
<evidence type="ECO:0000313" key="3">
    <source>
        <dbReference type="EMBL" id="KAF6817449.1"/>
    </source>
</evidence>
<feature type="compositionally biased region" description="Basic and acidic residues" evidence="1">
    <location>
        <begin position="455"/>
        <end position="466"/>
    </location>
</feature>
<reference evidence="3 4" key="1">
    <citation type="journal article" date="2020" name="Phytopathology">
        <title>Genome Sequence Resources of Colletotrichum truncatum, C. plurivorum, C. musicola, and C. sojae: Four Species Pathogenic to Soybean (Glycine max).</title>
        <authorList>
            <person name="Rogerio F."/>
            <person name="Boufleur T.R."/>
            <person name="Ciampi-Guillardi M."/>
            <person name="Sukno S.A."/>
            <person name="Thon M.R."/>
            <person name="Massola Junior N.S."/>
            <person name="Baroncelli R."/>
        </authorList>
    </citation>
    <scope>NUCLEOTIDE SEQUENCE [LARGE SCALE GENOMIC DNA]</scope>
    <source>
        <strain evidence="3 4">LFN0009</strain>
    </source>
</reference>
<dbReference type="SMART" id="SM00382">
    <property type="entry name" value="AAA"/>
    <property type="match status" value="1"/>
</dbReference>
<proteinExistence type="predicted"/>
<dbReference type="InterPro" id="IPR027417">
    <property type="entry name" value="P-loop_NTPase"/>
</dbReference>
<protein>
    <recommendedName>
        <fullName evidence="2">AAA+ ATPase domain-containing protein</fullName>
    </recommendedName>
</protein>
<dbReference type="PANTHER" id="PTHR46411">
    <property type="entry name" value="FAMILY ATPASE, PUTATIVE-RELATED"/>
    <property type="match status" value="1"/>
</dbReference>
<dbReference type="SUPFAM" id="SSF52540">
    <property type="entry name" value="P-loop containing nucleoside triphosphate hydrolases"/>
    <property type="match status" value="1"/>
</dbReference>
<accession>A0A8H6JQD1</accession>
<dbReference type="Gene3D" id="3.40.50.300">
    <property type="entry name" value="P-loop containing nucleotide triphosphate hydrolases"/>
    <property type="match status" value="1"/>
</dbReference>
<evidence type="ECO:0000256" key="1">
    <source>
        <dbReference type="SAM" id="MobiDB-lite"/>
    </source>
</evidence>
<organism evidence="3 4">
    <name type="scientific">Colletotrichum sojae</name>
    <dbReference type="NCBI Taxonomy" id="2175907"/>
    <lineage>
        <taxon>Eukaryota</taxon>
        <taxon>Fungi</taxon>
        <taxon>Dikarya</taxon>
        <taxon>Ascomycota</taxon>
        <taxon>Pezizomycotina</taxon>
        <taxon>Sordariomycetes</taxon>
        <taxon>Hypocreomycetidae</taxon>
        <taxon>Glomerellales</taxon>
        <taxon>Glomerellaceae</taxon>
        <taxon>Colletotrichum</taxon>
        <taxon>Colletotrichum orchidearum species complex</taxon>
    </lineage>
</organism>
<dbReference type="AlphaFoldDB" id="A0A8H6JQD1"/>
<dbReference type="GO" id="GO:0016887">
    <property type="term" value="F:ATP hydrolysis activity"/>
    <property type="evidence" value="ECO:0007669"/>
    <property type="project" value="InterPro"/>
</dbReference>
<dbReference type="InterPro" id="IPR054289">
    <property type="entry name" value="DUF7025"/>
</dbReference>
<feature type="compositionally biased region" description="Basic and acidic residues" evidence="1">
    <location>
        <begin position="372"/>
        <end position="397"/>
    </location>
</feature>
<dbReference type="InterPro" id="IPR003959">
    <property type="entry name" value="ATPase_AAA_core"/>
</dbReference>
<dbReference type="Pfam" id="PF22942">
    <property type="entry name" value="DUF7025"/>
    <property type="match status" value="1"/>
</dbReference>
<evidence type="ECO:0000313" key="4">
    <source>
        <dbReference type="Proteomes" id="UP000652219"/>
    </source>
</evidence>
<sequence length="776" mass="89092">MAPRYRHFESRLEDDFSLIERLADEIRTEEDVTLTAEDRSAVVQDLYEGPKKCKCCINWLTECPHDVDLAALEKEDENEEDENEEEGCPLVVRRRVTPGPAGSVLSIHSIEIRHAATRKVLIDVFQPYDGIVQDIKYLAFLAPFHQFFWRWEKFEEAVAAEKDDAVRKILGTLRWIVRRELAEAFAVSKELSRNGVITSQYLWTLFPPGELIYTVEDGDEQFFVLRSIVPGSLNDYTLTGTYVDWDGNQFGTATRNITLRWFPGTRRIDCLKAFPAKYHKRFEELRERLTERGRKFVSLAGKHYKAYRDPDAADPEAEQRVVIDALQRRNEFLNRVWAEGYVFDQSTDSITQAPVDEPPARGHVPLTRRRRDRDNDQSEYEYERRRAQRLESPEFRPRTPPMPAYEPRSPVYEPALPTRRNHRPWGRSRTPGRSMSPPTPGRLSPAGSDAGTDEEQQRAEVEESRTARARKPLSDLQLSVCVPRVVGYDLKAKRWKSFKVDRISDIVWNTRPFESLVLPDGYKDLILAFVESQVKDKSRFDDVINGKGGGLVALLAGDPGVGKTLTAESVAEKIKAPLFKMELSDCTDDIDDRSSCAPSPMYHPYPDRYVAPRNEQRCDFTVAFELAARWGAVLLIDECDIYLEQRSEASSGRSRMVSRFLKELEYYPSLLFLTTNRERALDQAVYSRVHLNINYPALDAPSREKIWRTFLEKGGAEMDENEYAALSKIEVNGRRIRNIVRTAGIMARRSNRPVQFDDISKVMKITEGLQIEGPGC</sequence>
<name>A0A8H6JQD1_9PEZI</name>
<dbReference type="PANTHER" id="PTHR46411:SF3">
    <property type="entry name" value="AAA+ ATPASE DOMAIN-CONTAINING PROTEIN"/>
    <property type="match status" value="1"/>
</dbReference>
<comment type="caution">
    <text evidence="3">The sequence shown here is derived from an EMBL/GenBank/DDBJ whole genome shotgun (WGS) entry which is preliminary data.</text>
</comment>
<keyword evidence="4" id="KW-1185">Reference proteome</keyword>
<feature type="domain" description="AAA+ ATPase" evidence="2">
    <location>
        <begin position="549"/>
        <end position="697"/>
    </location>
</feature>
<dbReference type="Proteomes" id="UP000652219">
    <property type="component" value="Unassembled WGS sequence"/>
</dbReference>
<gene>
    <name evidence="3" type="ORF">CSOJ01_02371</name>
</gene>
<evidence type="ECO:0000259" key="2">
    <source>
        <dbReference type="SMART" id="SM00382"/>
    </source>
</evidence>
<feature type="region of interest" description="Disordered" evidence="1">
    <location>
        <begin position="348"/>
        <end position="469"/>
    </location>
</feature>
<dbReference type="GO" id="GO:0005524">
    <property type="term" value="F:ATP binding"/>
    <property type="evidence" value="ECO:0007669"/>
    <property type="project" value="InterPro"/>
</dbReference>